<evidence type="ECO:0000256" key="6">
    <source>
        <dbReference type="ARBA" id="ARBA00023136"/>
    </source>
</evidence>
<dbReference type="NCBIfam" id="TIGR03920">
    <property type="entry name" value="T7SS_EccD"/>
    <property type="match status" value="1"/>
</dbReference>
<keyword evidence="4 7" id="KW-0812">Transmembrane</keyword>
<feature type="transmembrane region" description="Helical" evidence="7">
    <location>
        <begin position="255"/>
        <end position="279"/>
    </location>
</feature>
<evidence type="ECO:0000256" key="2">
    <source>
        <dbReference type="ARBA" id="ARBA00006162"/>
    </source>
</evidence>
<evidence type="ECO:0000313" key="10">
    <source>
        <dbReference type="Proteomes" id="UP000323454"/>
    </source>
</evidence>
<reference evidence="9 10" key="2">
    <citation type="submission" date="2019-09" db="EMBL/GenBank/DDBJ databases">
        <authorList>
            <person name="Jin C."/>
        </authorList>
    </citation>
    <scope>NUCLEOTIDE SEQUENCE [LARGE SCALE GENOMIC DNA]</scope>
    <source>
        <strain evidence="9 10">AN110305</strain>
    </source>
</reference>
<dbReference type="Pfam" id="PF08817">
    <property type="entry name" value="YukD"/>
    <property type="match status" value="1"/>
</dbReference>
<proteinExistence type="inferred from homology"/>
<protein>
    <submittedName>
        <fullName evidence="9">Type VII secretion integral membrane protein EccD</fullName>
    </submittedName>
</protein>
<comment type="subcellular location">
    <subcellularLocation>
        <location evidence="1">Cell membrane</location>
        <topology evidence="1">Multi-pass membrane protein</topology>
    </subcellularLocation>
</comment>
<evidence type="ECO:0000256" key="5">
    <source>
        <dbReference type="ARBA" id="ARBA00022989"/>
    </source>
</evidence>
<keyword evidence="5 7" id="KW-1133">Transmembrane helix</keyword>
<feature type="transmembrane region" description="Helical" evidence="7">
    <location>
        <begin position="230"/>
        <end position="249"/>
    </location>
</feature>
<dbReference type="PIRSF" id="PIRSF017804">
    <property type="entry name" value="Secretion_EccD1"/>
    <property type="match status" value="1"/>
</dbReference>
<dbReference type="Gene3D" id="3.10.20.90">
    <property type="entry name" value="Phosphatidylinositol 3-kinase Catalytic Subunit, Chain A, domain 1"/>
    <property type="match status" value="1"/>
</dbReference>
<comment type="caution">
    <text evidence="9">The sequence shown here is derived from an EMBL/GenBank/DDBJ whole genome shotgun (WGS) entry which is preliminary data.</text>
</comment>
<feature type="transmembrane region" description="Helical" evidence="7">
    <location>
        <begin position="175"/>
        <end position="194"/>
    </location>
</feature>
<feature type="transmembrane region" description="Helical" evidence="7">
    <location>
        <begin position="370"/>
        <end position="389"/>
    </location>
</feature>
<name>A0A5B2XTD8_9PSEU</name>
<feature type="transmembrane region" description="Helical" evidence="7">
    <location>
        <begin position="429"/>
        <end position="455"/>
    </location>
</feature>
<dbReference type="AlphaFoldDB" id="A0A5B2XTD8"/>
<dbReference type="InterPro" id="IPR044049">
    <property type="entry name" value="EccD_transm"/>
</dbReference>
<evidence type="ECO:0000256" key="4">
    <source>
        <dbReference type="ARBA" id="ARBA00022692"/>
    </source>
</evidence>
<feature type="domain" description="EccD-like transmembrane" evidence="8">
    <location>
        <begin position="117"/>
        <end position="458"/>
    </location>
</feature>
<reference evidence="9 10" key="1">
    <citation type="submission" date="2019-09" db="EMBL/GenBank/DDBJ databases">
        <title>Goodfellowia gen. nov., a new genus of the Pseudonocardineae related to Actinoalloteichus, containing Goodfellowia coeruleoviolacea gen. nov., comb. nov. gen. nov., comb. nov.</title>
        <authorList>
            <person name="Labeda D."/>
        </authorList>
    </citation>
    <scope>NUCLEOTIDE SEQUENCE [LARGE SCALE GENOMIC DNA]</scope>
    <source>
        <strain evidence="9 10">AN110305</strain>
    </source>
</reference>
<feature type="transmembrane region" description="Helical" evidence="7">
    <location>
        <begin position="149"/>
        <end position="168"/>
    </location>
</feature>
<dbReference type="Proteomes" id="UP000323454">
    <property type="component" value="Unassembled WGS sequence"/>
</dbReference>
<feature type="transmembrane region" description="Helical" evidence="7">
    <location>
        <begin position="119"/>
        <end position="137"/>
    </location>
</feature>
<evidence type="ECO:0000256" key="3">
    <source>
        <dbReference type="ARBA" id="ARBA00022475"/>
    </source>
</evidence>
<dbReference type="EMBL" id="VUOB01000001">
    <property type="protein sequence ID" value="KAA2267178.1"/>
    <property type="molecule type" value="Genomic_DNA"/>
</dbReference>
<keyword evidence="6 7" id="KW-0472">Membrane</keyword>
<dbReference type="InterPro" id="IPR024962">
    <property type="entry name" value="YukD-like"/>
</dbReference>
<keyword evidence="3" id="KW-1003">Cell membrane</keyword>
<feature type="transmembrane region" description="Helical" evidence="7">
    <location>
        <begin position="395"/>
        <end position="417"/>
    </location>
</feature>
<dbReference type="Pfam" id="PF19053">
    <property type="entry name" value="EccD"/>
    <property type="match status" value="1"/>
</dbReference>
<keyword evidence="10" id="KW-1185">Reference proteome</keyword>
<feature type="transmembrane region" description="Helical" evidence="7">
    <location>
        <begin position="344"/>
        <end position="363"/>
    </location>
</feature>
<evidence type="ECO:0000259" key="8">
    <source>
        <dbReference type="Pfam" id="PF19053"/>
    </source>
</evidence>
<dbReference type="InterPro" id="IPR006707">
    <property type="entry name" value="T7SS_EccD"/>
</dbReference>
<evidence type="ECO:0000256" key="7">
    <source>
        <dbReference type="SAM" id="Phobius"/>
    </source>
</evidence>
<dbReference type="RefSeq" id="WP_149847488.1">
    <property type="nucleotide sequence ID" value="NZ_VUOB01000001.1"/>
</dbReference>
<dbReference type="GO" id="GO:0005886">
    <property type="term" value="C:plasma membrane"/>
    <property type="evidence" value="ECO:0007669"/>
    <property type="project" value="UniProtKB-SubCell"/>
</dbReference>
<organism evidence="9 10">
    <name type="scientific">Solihabitans fulvus</name>
    <dbReference type="NCBI Taxonomy" id="1892852"/>
    <lineage>
        <taxon>Bacteria</taxon>
        <taxon>Bacillati</taxon>
        <taxon>Actinomycetota</taxon>
        <taxon>Actinomycetes</taxon>
        <taxon>Pseudonocardiales</taxon>
        <taxon>Pseudonocardiaceae</taxon>
        <taxon>Solihabitans</taxon>
    </lineage>
</organism>
<comment type="similarity">
    <text evidence="2">Belongs to the EccD/Snm4 family.</text>
</comment>
<gene>
    <name evidence="9" type="primary">eccD</name>
    <name evidence="9" type="ORF">F0L68_01240</name>
</gene>
<evidence type="ECO:0000313" key="9">
    <source>
        <dbReference type="EMBL" id="KAA2267178.1"/>
    </source>
</evidence>
<sequence length="460" mass="46489">MQTTGLVRVTIATPRRRIDMALPEHAAIAEILPGLLARAGEGLADDGVADGGWLLRRADGTAFDLDRTLGAHRVRDGEILHLTARRLDWPELEYDDLVDAIATGSGRAGRAWGPRHTRLAGLAAGASAMLLGLVAVLRAGPPWASPAQWALGAAALLLVAGVVLARAIGDAEAGAVLAAVALPFAFVGGGLLLAGDNPVTGLSPGHLLLAGAALLLAALVGYLGVVAAPALFAGAATVGLLGVLGGWLATTDAVAGYRAAAVVGAGLLVLSTVFAPLALRLGRVPMPVLPRSTADLVRDDPQPPLALVHAAVARADALLTGLLAGACAVVLCCQVVLVRSGSEAGVVLVAVLSVGFLLRARLYPILRQRIPLLATGMVGVGCLVVGPVMADRAGLLAMTGPLLFVVAAAVIAAGVVLSTRAANPYLGRFAEYFEVLVMVAIVPVACSVLGLYGYVRGLGG</sequence>
<accession>A0A5B2XTD8</accession>
<feature type="transmembrane region" description="Helical" evidence="7">
    <location>
        <begin position="206"/>
        <end position="223"/>
    </location>
</feature>
<evidence type="ECO:0000256" key="1">
    <source>
        <dbReference type="ARBA" id="ARBA00004651"/>
    </source>
</evidence>
<dbReference type="OrthoDB" id="4775372at2"/>
<feature type="transmembrane region" description="Helical" evidence="7">
    <location>
        <begin position="317"/>
        <end position="338"/>
    </location>
</feature>